<evidence type="ECO:0000313" key="2">
    <source>
        <dbReference type="Proteomes" id="UP000270299"/>
    </source>
</evidence>
<evidence type="ECO:0008006" key="3">
    <source>
        <dbReference type="Google" id="ProtNLM"/>
    </source>
</evidence>
<dbReference type="AlphaFoldDB" id="A0A3L6ZXV4"/>
<dbReference type="OrthoDB" id="4923808at2"/>
<dbReference type="Proteomes" id="UP000270299">
    <property type="component" value="Unassembled WGS sequence"/>
</dbReference>
<protein>
    <recommendedName>
        <fullName evidence="3">DUF2071 domain-containing protein</fullName>
    </recommendedName>
</protein>
<organism evidence="1 2">
    <name type="scientific">Mycetocola manganoxydans</name>
    <dbReference type="NCBI Taxonomy" id="699879"/>
    <lineage>
        <taxon>Bacteria</taxon>
        <taxon>Bacillati</taxon>
        <taxon>Actinomycetota</taxon>
        <taxon>Actinomycetes</taxon>
        <taxon>Micrococcales</taxon>
        <taxon>Microbacteriaceae</taxon>
        <taxon>Mycetocola</taxon>
    </lineage>
</organism>
<name>A0A3L6ZXV4_9MICO</name>
<comment type="caution">
    <text evidence="1">The sequence shown here is derived from an EMBL/GenBank/DDBJ whole genome shotgun (WGS) entry which is preliminary data.</text>
</comment>
<proteinExistence type="predicted"/>
<dbReference type="EMBL" id="RCUV01000005">
    <property type="protein sequence ID" value="RLP72600.1"/>
    <property type="molecule type" value="Genomic_DNA"/>
</dbReference>
<dbReference type="RefSeq" id="WP_121672318.1">
    <property type="nucleotide sequence ID" value="NZ_BMXM01000001.1"/>
</dbReference>
<keyword evidence="2" id="KW-1185">Reference proteome</keyword>
<accession>A0A3L6ZXV4</accession>
<sequence length="244" mass="26305">MQSLRSLLTDAETDPILPAGDEERFSGYAVMSVPFESGHLLGLRRFPLTSIGPGYTSVWLRDPEGSWVIYTTIDPALSCPRYFGAAVSATSIHDIDVSWTGDQSFTVTIGDDVDLSWRLQISATPMTRLMSGAMAMVPHPAWHNTRFLSAMGAVAGPALRAGRMGLTGVTPNRQWFRAGPKQIWAVDESTASLAGTDLGRIAAPSPQSRLGDFWMPQRGILMLGSASFSPFDPDRHYGGTTAAA</sequence>
<reference evidence="1 2" key="1">
    <citation type="submission" date="2018-10" db="EMBL/GenBank/DDBJ databases">
        <authorList>
            <person name="Li J."/>
        </authorList>
    </citation>
    <scope>NUCLEOTIDE SEQUENCE [LARGE SCALE GENOMIC DNA]</scope>
    <source>
        <strain evidence="1 2">CCTCC AB209002</strain>
    </source>
</reference>
<gene>
    <name evidence="1" type="ORF">D9V29_04120</name>
</gene>
<evidence type="ECO:0000313" key="1">
    <source>
        <dbReference type="EMBL" id="RLP72600.1"/>
    </source>
</evidence>